<dbReference type="GO" id="GO:0003677">
    <property type="term" value="F:DNA binding"/>
    <property type="evidence" value="ECO:0007669"/>
    <property type="project" value="UniProtKB-KW"/>
</dbReference>
<dbReference type="PANTHER" id="PTHR10009:SF18">
    <property type="entry name" value="PROTEIN YELLOW-LIKE PROTEIN"/>
    <property type="match status" value="1"/>
</dbReference>
<keyword evidence="5" id="KW-1185">Reference proteome</keyword>
<name>A0A7X0H6Q0_9BACT</name>
<dbReference type="EMBL" id="JACHGY010000001">
    <property type="protein sequence ID" value="MBB6428799.1"/>
    <property type="molecule type" value="Genomic_DNA"/>
</dbReference>
<dbReference type="Pfam" id="PF03022">
    <property type="entry name" value="MRJP"/>
    <property type="match status" value="1"/>
</dbReference>
<feature type="signal peptide" evidence="3">
    <location>
        <begin position="1"/>
        <end position="22"/>
    </location>
</feature>
<dbReference type="RefSeq" id="WP_184676260.1">
    <property type="nucleotide sequence ID" value="NZ_JACHGY010000001.1"/>
</dbReference>
<sequence length="357" mass="37967">MKAPLFSLLALALICLQPAAQGQDALPYGTLVELDQRPGNPAVGPDGTVYFSMHPMDGPEFKIMRLEDDGQSAPYPSAEFSRSLGAVIGVFVTRDGVLWMLDMGSPETNAKLVGWSTVTDTLHAVHYLPNEVSVGNSFHQDFAIDEVRGRAFIADMSRGDMVGESLPAIVVIDLNTGETRRVLQGVAALQPKDDPVANVDGNPMTFTGADGVTTPLRLGLNPIGIDQANRYVYFSTITPGPMYRIDAALLGDFDASDKQLAAAIEEVGPKPTSDGIAVDGDTVYITNLEANAITALHDGKLHHVAQHETMSWPDGVAVAPDGSLIVTINQLHKVPPFNGGTDGGEPPFMVVRIAAPE</sequence>
<gene>
    <name evidence="4" type="ORF">HNQ40_000605</name>
</gene>
<dbReference type="Proteomes" id="UP000541810">
    <property type="component" value="Unassembled WGS sequence"/>
</dbReference>
<dbReference type="AlphaFoldDB" id="A0A7X0H6Q0"/>
<organism evidence="4 5">
    <name type="scientific">Algisphaera agarilytica</name>
    <dbReference type="NCBI Taxonomy" id="1385975"/>
    <lineage>
        <taxon>Bacteria</taxon>
        <taxon>Pseudomonadati</taxon>
        <taxon>Planctomycetota</taxon>
        <taxon>Phycisphaerae</taxon>
        <taxon>Phycisphaerales</taxon>
        <taxon>Phycisphaeraceae</taxon>
        <taxon>Algisphaera</taxon>
    </lineage>
</organism>
<evidence type="ECO:0000313" key="5">
    <source>
        <dbReference type="Proteomes" id="UP000541810"/>
    </source>
</evidence>
<evidence type="ECO:0000256" key="1">
    <source>
        <dbReference type="ARBA" id="ARBA00004613"/>
    </source>
</evidence>
<dbReference type="InterPro" id="IPR017996">
    <property type="entry name" value="MRJP/yellow-related"/>
</dbReference>
<comment type="subcellular location">
    <subcellularLocation>
        <location evidence="1">Secreted</location>
    </subcellularLocation>
</comment>
<evidence type="ECO:0000256" key="2">
    <source>
        <dbReference type="ARBA" id="ARBA00022525"/>
    </source>
</evidence>
<keyword evidence="2" id="KW-0964">Secreted</keyword>
<keyword evidence="4" id="KW-0238">DNA-binding</keyword>
<dbReference type="GO" id="GO:0005576">
    <property type="term" value="C:extracellular region"/>
    <property type="evidence" value="ECO:0007669"/>
    <property type="project" value="UniProtKB-SubCell"/>
</dbReference>
<accession>A0A7X0H6Q0</accession>
<keyword evidence="3" id="KW-0732">Signal</keyword>
<feature type="chain" id="PRO_5031490653" evidence="3">
    <location>
        <begin position="23"/>
        <end position="357"/>
    </location>
</feature>
<dbReference type="PANTHER" id="PTHR10009">
    <property type="entry name" value="PROTEIN YELLOW-RELATED"/>
    <property type="match status" value="1"/>
</dbReference>
<comment type="caution">
    <text evidence="4">The sequence shown here is derived from an EMBL/GenBank/DDBJ whole genome shotgun (WGS) entry which is preliminary data.</text>
</comment>
<dbReference type="SUPFAM" id="SSF63829">
    <property type="entry name" value="Calcium-dependent phosphotriesterase"/>
    <property type="match status" value="1"/>
</dbReference>
<proteinExistence type="predicted"/>
<protein>
    <submittedName>
        <fullName evidence="4">DNA-binding beta-propeller fold protein YncE</fullName>
    </submittedName>
</protein>
<dbReference type="InterPro" id="IPR011042">
    <property type="entry name" value="6-blade_b-propeller_TolB-like"/>
</dbReference>
<reference evidence="4 5" key="1">
    <citation type="submission" date="2020-08" db="EMBL/GenBank/DDBJ databases">
        <title>Genomic Encyclopedia of Type Strains, Phase IV (KMG-IV): sequencing the most valuable type-strain genomes for metagenomic binning, comparative biology and taxonomic classification.</title>
        <authorList>
            <person name="Goeker M."/>
        </authorList>
    </citation>
    <scope>NUCLEOTIDE SEQUENCE [LARGE SCALE GENOMIC DNA]</scope>
    <source>
        <strain evidence="4 5">DSM 103725</strain>
    </source>
</reference>
<evidence type="ECO:0000256" key="3">
    <source>
        <dbReference type="SAM" id="SignalP"/>
    </source>
</evidence>
<evidence type="ECO:0000313" key="4">
    <source>
        <dbReference type="EMBL" id="MBB6428799.1"/>
    </source>
</evidence>
<dbReference type="Gene3D" id="2.120.10.30">
    <property type="entry name" value="TolB, C-terminal domain"/>
    <property type="match status" value="1"/>
</dbReference>